<accession>A0AAE1PFY4</accession>
<dbReference type="Proteomes" id="UP001292094">
    <property type="component" value="Unassembled WGS sequence"/>
</dbReference>
<evidence type="ECO:0000313" key="3">
    <source>
        <dbReference type="Proteomes" id="UP001292094"/>
    </source>
</evidence>
<comment type="caution">
    <text evidence="2">The sequence shown here is derived from an EMBL/GenBank/DDBJ whole genome shotgun (WGS) entry which is preliminary data.</text>
</comment>
<feature type="compositionally biased region" description="Basic and acidic residues" evidence="1">
    <location>
        <begin position="64"/>
        <end position="78"/>
    </location>
</feature>
<reference evidence="2" key="1">
    <citation type="submission" date="2023-11" db="EMBL/GenBank/DDBJ databases">
        <title>Genome assemblies of two species of porcelain crab, Petrolisthes cinctipes and Petrolisthes manimaculis (Anomura: Porcellanidae).</title>
        <authorList>
            <person name="Angst P."/>
        </authorList>
    </citation>
    <scope>NUCLEOTIDE SEQUENCE</scope>
    <source>
        <strain evidence="2">PB745_02</strain>
        <tissue evidence="2">Gill</tissue>
    </source>
</reference>
<evidence type="ECO:0000256" key="1">
    <source>
        <dbReference type="SAM" id="MobiDB-lite"/>
    </source>
</evidence>
<organism evidence="2 3">
    <name type="scientific">Petrolisthes manimaculis</name>
    <dbReference type="NCBI Taxonomy" id="1843537"/>
    <lineage>
        <taxon>Eukaryota</taxon>
        <taxon>Metazoa</taxon>
        <taxon>Ecdysozoa</taxon>
        <taxon>Arthropoda</taxon>
        <taxon>Crustacea</taxon>
        <taxon>Multicrustacea</taxon>
        <taxon>Malacostraca</taxon>
        <taxon>Eumalacostraca</taxon>
        <taxon>Eucarida</taxon>
        <taxon>Decapoda</taxon>
        <taxon>Pleocyemata</taxon>
        <taxon>Anomura</taxon>
        <taxon>Galatheoidea</taxon>
        <taxon>Porcellanidae</taxon>
        <taxon>Petrolisthes</taxon>
    </lineage>
</organism>
<gene>
    <name evidence="2" type="ORF">Pmani_020312</name>
</gene>
<dbReference type="AlphaFoldDB" id="A0AAE1PFY4"/>
<dbReference type="EMBL" id="JAWZYT010001945">
    <property type="protein sequence ID" value="KAK4307965.1"/>
    <property type="molecule type" value="Genomic_DNA"/>
</dbReference>
<feature type="region of interest" description="Disordered" evidence="1">
    <location>
        <begin position="1"/>
        <end position="35"/>
    </location>
</feature>
<name>A0AAE1PFY4_9EUCA</name>
<proteinExistence type="predicted"/>
<feature type="region of interest" description="Disordered" evidence="1">
    <location>
        <begin position="51"/>
        <end position="93"/>
    </location>
</feature>
<evidence type="ECO:0000313" key="2">
    <source>
        <dbReference type="EMBL" id="KAK4307965.1"/>
    </source>
</evidence>
<feature type="compositionally biased region" description="Basic and acidic residues" evidence="1">
    <location>
        <begin position="7"/>
        <end position="33"/>
    </location>
</feature>
<sequence>MELLYCRPEREGVREEEGDENKMKGGEEGRRSQEGSVVLFIKADGWWEMNDAFSNASPPGPSEPGKKLGAKWDNKDQGGGEWDGEERSEAGWW</sequence>
<protein>
    <submittedName>
        <fullName evidence="2">Uncharacterized protein</fullName>
    </submittedName>
</protein>
<keyword evidence="3" id="KW-1185">Reference proteome</keyword>